<feature type="chain" id="PRO_5013910934" evidence="2">
    <location>
        <begin position="33"/>
        <end position="77"/>
    </location>
</feature>
<keyword evidence="2" id="KW-0732">Signal</keyword>
<dbReference type="AlphaFoldDB" id="A0A1H6FZJ6"/>
<sequence>MKHAKQRLRKLTIGTVALALLAGGVAPGGAVAATAPSKNASPRSTVKHNNGRRVRRHHRRRVRRYYRRAVGKTRRGV</sequence>
<evidence type="ECO:0000313" key="4">
    <source>
        <dbReference type="Proteomes" id="UP000222056"/>
    </source>
</evidence>
<keyword evidence="4" id="KW-1185">Reference proteome</keyword>
<evidence type="ECO:0000256" key="1">
    <source>
        <dbReference type="SAM" id="MobiDB-lite"/>
    </source>
</evidence>
<evidence type="ECO:0000256" key="2">
    <source>
        <dbReference type="SAM" id="SignalP"/>
    </source>
</evidence>
<organism evidence="3 4">
    <name type="scientific">Thermoleophilum album</name>
    <dbReference type="NCBI Taxonomy" id="29539"/>
    <lineage>
        <taxon>Bacteria</taxon>
        <taxon>Bacillati</taxon>
        <taxon>Actinomycetota</taxon>
        <taxon>Thermoleophilia</taxon>
        <taxon>Thermoleophilales</taxon>
        <taxon>Thermoleophilaceae</taxon>
        <taxon>Thermoleophilum</taxon>
    </lineage>
</organism>
<protein>
    <submittedName>
        <fullName evidence="3">Uncharacterized protein</fullName>
    </submittedName>
</protein>
<proteinExistence type="predicted"/>
<dbReference type="EMBL" id="FNWJ01000002">
    <property type="protein sequence ID" value="SEH15812.1"/>
    <property type="molecule type" value="Genomic_DNA"/>
</dbReference>
<feature type="signal peptide" evidence="2">
    <location>
        <begin position="1"/>
        <end position="32"/>
    </location>
</feature>
<name>A0A1H6FZJ6_THEAL</name>
<evidence type="ECO:0000313" key="3">
    <source>
        <dbReference type="EMBL" id="SEH15812.1"/>
    </source>
</evidence>
<accession>A0A1H6FZJ6</accession>
<dbReference type="Proteomes" id="UP000222056">
    <property type="component" value="Unassembled WGS sequence"/>
</dbReference>
<gene>
    <name evidence="3" type="ORF">SAMN02745716_2074</name>
</gene>
<dbReference type="RefSeq" id="WP_093118768.1">
    <property type="nucleotide sequence ID" value="NZ_FNWJ01000002.1"/>
</dbReference>
<dbReference type="STRING" id="29539.SAMN02745716_2074"/>
<feature type="compositionally biased region" description="Basic residues" evidence="1">
    <location>
        <begin position="45"/>
        <end position="60"/>
    </location>
</feature>
<reference evidence="4" key="1">
    <citation type="submission" date="2016-10" db="EMBL/GenBank/DDBJ databases">
        <authorList>
            <person name="Varghese N."/>
            <person name="Submissions S."/>
        </authorList>
    </citation>
    <scope>NUCLEOTIDE SEQUENCE [LARGE SCALE GENOMIC DNA]</scope>
    <source>
        <strain evidence="4">ATCC 35263</strain>
    </source>
</reference>
<feature type="region of interest" description="Disordered" evidence="1">
    <location>
        <begin position="33"/>
        <end position="60"/>
    </location>
</feature>